<sequence>MGNNIDKSKIRRIVATDCGSTTTKAILIEKQNDEYRLVTRGEAPTTVEAPVEDVTKGVINAVTELEELRGIKILDNEEFIKDYSEEKGIDLYISTSSAGGGLQMMVAGVVKSMTAESAARAALGAGAIVMDTIANNDGRKPYQKIQRIRNLRPDMILLSGGVNGGTIKHVVELGEIIGAADPRPRLGSSYNLPVIFAGNQDAIPEIKKILEKKVALDITENLRPTLEKEDLMPSRLKIQAQFLEHVMAQAPGYKKLMAMTDVDIMPTPGAVGQIMETIADINKIEVVGVDIGGATTDVFSVFDNPDEEGKTVFNRTVSANLGMSYSISNVVSEAGLENVLRWIPFGMNEAELRNKVKNKMIRPTTIPHLLEELMFEQAVAREALRRSFEQHKALAVGLKGVQKQRTVSDVFSQEDLHTSLVNMLNLDMLIGSGGVLSHAPRRNQSAMMLIDAFLPEGFTTLTVDSIFMMPQLGVLAEVHPEAATQVFEKDCLIYLGTCIAPVGTTKYEKKCMDYTVTYSDGKTAEGEVRFGDMKVVPLAVGEKAKVKVNPAKGFDMGDGAGNSVEKEVTGGTVGLIFDARGRRPFSVPETEEERISFLKKWYTEMNLYPGYEK</sequence>
<dbReference type="AlphaFoldDB" id="A0A2N5ZFK2"/>
<dbReference type="Pfam" id="PF13941">
    <property type="entry name" value="MutL"/>
    <property type="match status" value="1"/>
</dbReference>
<reference evidence="1 2" key="1">
    <citation type="submission" date="2017-11" db="EMBL/GenBank/DDBJ databases">
        <title>Genome-resolved metagenomics identifies genetic mobility, metabolic interactions, and unexpected diversity in perchlorate-reducing communities.</title>
        <authorList>
            <person name="Barnum T.P."/>
            <person name="Figueroa I.A."/>
            <person name="Carlstrom C.I."/>
            <person name="Lucas L.N."/>
            <person name="Engelbrektson A.L."/>
            <person name="Coates J.D."/>
        </authorList>
    </citation>
    <scope>NUCLEOTIDE SEQUENCE [LARGE SCALE GENOMIC DNA]</scope>
    <source>
        <strain evidence="1">BM706</strain>
    </source>
</reference>
<protein>
    <submittedName>
        <fullName evidence="1">Methylaspartate mutase</fullName>
    </submittedName>
</protein>
<dbReference type="Proteomes" id="UP000234857">
    <property type="component" value="Unassembled WGS sequence"/>
</dbReference>
<comment type="caution">
    <text evidence="1">The sequence shown here is derived from an EMBL/GenBank/DDBJ whole genome shotgun (WGS) entry which is preliminary data.</text>
</comment>
<organism evidence="1 2">
    <name type="scientific">Muiribacterium halophilum</name>
    <dbReference type="NCBI Taxonomy" id="2053465"/>
    <lineage>
        <taxon>Bacteria</taxon>
        <taxon>Candidatus Muiribacteriota</taxon>
        <taxon>Candidatus Muiribacteriia</taxon>
        <taxon>Candidatus Muiribacteriales</taxon>
        <taxon>Candidatus Muiribacteriaceae</taxon>
        <taxon>Candidatus Muiribacterium</taxon>
    </lineage>
</organism>
<gene>
    <name evidence="1" type="ORF">C0601_07525</name>
</gene>
<proteinExistence type="predicted"/>
<dbReference type="InterPro" id="IPR006230">
    <property type="entry name" value="MutL"/>
</dbReference>
<accession>A0A2N5ZFK2</accession>
<dbReference type="EMBL" id="PKTG01000087">
    <property type="protein sequence ID" value="PLX17402.1"/>
    <property type="molecule type" value="Genomic_DNA"/>
</dbReference>
<evidence type="ECO:0000313" key="2">
    <source>
        <dbReference type="Proteomes" id="UP000234857"/>
    </source>
</evidence>
<name>A0A2N5ZFK2_MUIH1</name>
<evidence type="ECO:0000313" key="1">
    <source>
        <dbReference type="EMBL" id="PLX17402.1"/>
    </source>
</evidence>